<dbReference type="SUPFAM" id="SSF103473">
    <property type="entry name" value="MFS general substrate transporter"/>
    <property type="match status" value="1"/>
</dbReference>
<feature type="transmembrane region" description="Helical" evidence="5">
    <location>
        <begin position="128"/>
        <end position="150"/>
    </location>
</feature>
<evidence type="ECO:0000256" key="5">
    <source>
        <dbReference type="SAM" id="Phobius"/>
    </source>
</evidence>
<dbReference type="InterPro" id="IPR052714">
    <property type="entry name" value="MFS_Exporter"/>
</dbReference>
<dbReference type="Pfam" id="PF07690">
    <property type="entry name" value="MFS_1"/>
    <property type="match status" value="1"/>
</dbReference>
<keyword evidence="3 5" id="KW-1133">Transmembrane helix</keyword>
<feature type="transmembrane region" description="Helical" evidence="5">
    <location>
        <begin position="332"/>
        <end position="353"/>
    </location>
</feature>
<dbReference type="InterPro" id="IPR020846">
    <property type="entry name" value="MFS_dom"/>
</dbReference>
<accession>A0ABY5KXF2</accession>
<reference evidence="7 8" key="1">
    <citation type="submission" date="2022-07" db="EMBL/GenBank/DDBJ databases">
        <title>Novel species in genus cellulomonas.</title>
        <authorList>
            <person name="Ye L."/>
        </authorList>
    </citation>
    <scope>NUCLEOTIDE SEQUENCE [LARGE SCALE GENOMIC DNA]</scope>
    <source>
        <strain evidence="8">zg-Y338</strain>
    </source>
</reference>
<feature type="transmembrane region" description="Helical" evidence="5">
    <location>
        <begin position="90"/>
        <end position="116"/>
    </location>
</feature>
<dbReference type="InterPro" id="IPR011701">
    <property type="entry name" value="MFS"/>
</dbReference>
<dbReference type="CDD" id="cd17489">
    <property type="entry name" value="MFS_YfcJ_like"/>
    <property type="match status" value="1"/>
</dbReference>
<dbReference type="RefSeq" id="WP_227570025.1">
    <property type="nucleotide sequence ID" value="NZ_CP101988.1"/>
</dbReference>
<dbReference type="PANTHER" id="PTHR23531">
    <property type="entry name" value="QUINOLENE RESISTANCE PROTEIN NORA"/>
    <property type="match status" value="1"/>
</dbReference>
<feature type="transmembrane region" description="Helical" evidence="5">
    <location>
        <begin position="291"/>
        <end position="311"/>
    </location>
</feature>
<feature type="domain" description="Major facilitator superfamily (MFS) profile" evidence="6">
    <location>
        <begin position="1"/>
        <end position="381"/>
    </location>
</feature>
<dbReference type="EMBL" id="CP101988">
    <property type="protein sequence ID" value="UUI75094.1"/>
    <property type="molecule type" value="Genomic_DNA"/>
</dbReference>
<feature type="transmembrane region" description="Helical" evidence="5">
    <location>
        <begin position="268"/>
        <end position="285"/>
    </location>
</feature>
<dbReference type="InterPro" id="IPR005829">
    <property type="entry name" value="Sugar_transporter_CS"/>
</dbReference>
<sequence length="403" mass="42268">MLASLANFFLAFVFYLLMTTMALYAVESFGASDTVGGLASSMFVLGSVVARLFAGNLSDLLGRRRVLLIALVGFVLASVSYLPVDSMTDSLALLLVVRAVHGLSFGVASTAAMAIAQSLIPASRRAEGTGYFTLSTTLATAIGPALAVMLVHTSGYTALFVAGAIASALGMATALLLRAPDKPLDPEHRARLRKFHPRDMLHPAVVPVATTMLVLGICYSGVLTFLDSFAAERDLQTGASLFFVAYSVVLFLARLVAGKIQDRRGDNIVIYTAMAAFAVGMLLLGSATSNLLVVLAGAFIGLGWGTLMSALQSVAAGLVPMRRIGVAISTHFFMLDLGVGLGPIGLGLLLNTFGYDQMYMALAGIVVLSALLYHLVHGRVDTARRRAALAGEALVPAESTQFV</sequence>
<keyword evidence="8" id="KW-1185">Reference proteome</keyword>
<dbReference type="InterPro" id="IPR036259">
    <property type="entry name" value="MFS_trans_sf"/>
</dbReference>
<dbReference type="PANTHER" id="PTHR23531:SF1">
    <property type="entry name" value="QUINOLENE RESISTANCE PROTEIN NORA"/>
    <property type="match status" value="1"/>
</dbReference>
<feature type="transmembrane region" description="Helical" evidence="5">
    <location>
        <begin position="359"/>
        <end position="376"/>
    </location>
</feature>
<proteinExistence type="predicted"/>
<feature type="transmembrane region" description="Helical" evidence="5">
    <location>
        <begin position="238"/>
        <end position="256"/>
    </location>
</feature>
<gene>
    <name evidence="7" type="ORF">NP064_15175</name>
</gene>
<evidence type="ECO:0000256" key="4">
    <source>
        <dbReference type="ARBA" id="ARBA00023136"/>
    </source>
</evidence>
<keyword evidence="2 5" id="KW-0812">Transmembrane</keyword>
<comment type="subcellular location">
    <subcellularLocation>
        <location evidence="1">Cell membrane</location>
        <topology evidence="1">Multi-pass membrane protein</topology>
    </subcellularLocation>
</comment>
<evidence type="ECO:0000313" key="7">
    <source>
        <dbReference type="EMBL" id="UUI75094.1"/>
    </source>
</evidence>
<dbReference type="PROSITE" id="PS00216">
    <property type="entry name" value="SUGAR_TRANSPORT_1"/>
    <property type="match status" value="1"/>
</dbReference>
<evidence type="ECO:0000259" key="6">
    <source>
        <dbReference type="PROSITE" id="PS50850"/>
    </source>
</evidence>
<evidence type="ECO:0000256" key="1">
    <source>
        <dbReference type="ARBA" id="ARBA00004651"/>
    </source>
</evidence>
<evidence type="ECO:0000256" key="3">
    <source>
        <dbReference type="ARBA" id="ARBA00022989"/>
    </source>
</evidence>
<dbReference type="PROSITE" id="PS50850">
    <property type="entry name" value="MFS"/>
    <property type="match status" value="1"/>
</dbReference>
<evidence type="ECO:0000313" key="8">
    <source>
        <dbReference type="Proteomes" id="UP001316189"/>
    </source>
</evidence>
<feature type="transmembrane region" description="Helical" evidence="5">
    <location>
        <begin position="200"/>
        <end position="226"/>
    </location>
</feature>
<protein>
    <submittedName>
        <fullName evidence="7">MFS transporter</fullName>
    </submittedName>
</protein>
<name>A0ABY5KXF2_9CELL</name>
<dbReference type="Gene3D" id="1.20.1250.20">
    <property type="entry name" value="MFS general substrate transporter like domains"/>
    <property type="match status" value="1"/>
</dbReference>
<keyword evidence="4 5" id="KW-0472">Membrane</keyword>
<organism evidence="7 8">
    <name type="scientific">Cellulomonas chengniuliangii</name>
    <dbReference type="NCBI Taxonomy" id="2968084"/>
    <lineage>
        <taxon>Bacteria</taxon>
        <taxon>Bacillati</taxon>
        <taxon>Actinomycetota</taxon>
        <taxon>Actinomycetes</taxon>
        <taxon>Micrococcales</taxon>
        <taxon>Cellulomonadaceae</taxon>
        <taxon>Cellulomonas</taxon>
    </lineage>
</organism>
<dbReference type="Proteomes" id="UP001316189">
    <property type="component" value="Chromosome"/>
</dbReference>
<feature type="transmembrane region" description="Helical" evidence="5">
    <location>
        <begin position="35"/>
        <end position="54"/>
    </location>
</feature>
<evidence type="ECO:0000256" key="2">
    <source>
        <dbReference type="ARBA" id="ARBA00022692"/>
    </source>
</evidence>
<feature type="transmembrane region" description="Helical" evidence="5">
    <location>
        <begin position="66"/>
        <end position="84"/>
    </location>
</feature>
<feature type="transmembrane region" description="Helical" evidence="5">
    <location>
        <begin position="156"/>
        <end position="179"/>
    </location>
</feature>